<protein>
    <submittedName>
        <fullName evidence="1">Uncharacterized protein</fullName>
    </submittedName>
</protein>
<accession>A0A2I1GP95</accession>
<gene>
    <name evidence="1" type="ORF">RhiirA4_525237</name>
</gene>
<evidence type="ECO:0000313" key="1">
    <source>
        <dbReference type="EMBL" id="PKY48440.1"/>
    </source>
</evidence>
<dbReference type="Proteomes" id="UP000234323">
    <property type="component" value="Unassembled WGS sequence"/>
</dbReference>
<name>A0A2I1GP95_9GLOM</name>
<dbReference type="VEuPathDB" id="FungiDB:RhiirFUN_003955"/>
<organism evidence="1 2">
    <name type="scientific">Rhizophagus irregularis</name>
    <dbReference type="NCBI Taxonomy" id="588596"/>
    <lineage>
        <taxon>Eukaryota</taxon>
        <taxon>Fungi</taxon>
        <taxon>Fungi incertae sedis</taxon>
        <taxon>Mucoromycota</taxon>
        <taxon>Glomeromycotina</taxon>
        <taxon>Glomeromycetes</taxon>
        <taxon>Glomerales</taxon>
        <taxon>Glomeraceae</taxon>
        <taxon>Rhizophagus</taxon>
    </lineage>
</organism>
<dbReference type="VEuPathDB" id="FungiDB:FUN_024756"/>
<keyword evidence="2" id="KW-1185">Reference proteome</keyword>
<proteinExistence type="predicted"/>
<dbReference type="EMBL" id="LLXI01000642">
    <property type="protein sequence ID" value="PKY48440.1"/>
    <property type="molecule type" value="Genomic_DNA"/>
</dbReference>
<dbReference type="AlphaFoldDB" id="A0A2I1GP95"/>
<sequence>MWSSRYRGHMDVGYYRVRLSGKEPANVVYTGGIQQVLIRPGKYLSRKDAINFFDRGACHCVTRAQPRILHVSPIGIRSFEDRKFTIHHIAPLFMLYESTFGTLKFDWVEAHARSAKIMEITTDSGIVLVGLKGIRIGDDREIWQMEVSGSPSTPTFGGTKKSINTDILNLVKVYGSLAVDEPPTESMIEAAKIDYATRLFLHTQQQLQQVYSSPSEDKERKNNKGFAIFHDELVQQEAIMNKIDRILIPCEGKCVRDVLNLRDI</sequence>
<reference evidence="1 2" key="1">
    <citation type="submission" date="2015-10" db="EMBL/GenBank/DDBJ databases">
        <title>Genome analyses suggest a sexual origin of heterokaryosis in a supposedly ancient asexual fungus.</title>
        <authorList>
            <person name="Ropars J."/>
            <person name="Sedzielewska K."/>
            <person name="Noel J."/>
            <person name="Charron P."/>
            <person name="Farinelli L."/>
            <person name="Marton T."/>
            <person name="Kruger M."/>
            <person name="Pelin A."/>
            <person name="Brachmann A."/>
            <person name="Corradi N."/>
        </authorList>
    </citation>
    <scope>NUCLEOTIDE SEQUENCE [LARGE SCALE GENOMIC DNA]</scope>
    <source>
        <strain evidence="1 2">A4</strain>
    </source>
</reference>
<comment type="caution">
    <text evidence="1">The sequence shown here is derived from an EMBL/GenBank/DDBJ whole genome shotgun (WGS) entry which is preliminary data.</text>
</comment>
<evidence type="ECO:0000313" key="2">
    <source>
        <dbReference type="Proteomes" id="UP000234323"/>
    </source>
</evidence>